<sequence>MAGPAVGRCFMAGLVCRGPRSYHPCGREEERGSNLESNPPCERYRYGIT</sequence>
<protein>
    <submittedName>
        <fullName evidence="1">Predicted protein</fullName>
    </submittedName>
</protein>
<keyword evidence="2" id="KW-1185">Reference proteome</keyword>
<name>E5A5C4_LEPMJ</name>
<dbReference type="InParanoid" id="E5A5C4"/>
<dbReference type="EMBL" id="FP929134">
    <property type="protein sequence ID" value="CBX98822.1"/>
    <property type="molecule type" value="Genomic_DNA"/>
</dbReference>
<dbReference type="Proteomes" id="UP000002668">
    <property type="component" value="Genome"/>
</dbReference>
<reference evidence="2" key="1">
    <citation type="journal article" date="2011" name="Nat. Commun.">
        <title>Effector diversification within compartments of the Leptosphaeria maculans genome affected by Repeat-Induced Point mutations.</title>
        <authorList>
            <person name="Rouxel T."/>
            <person name="Grandaubert J."/>
            <person name="Hane J.K."/>
            <person name="Hoede C."/>
            <person name="van de Wouw A.P."/>
            <person name="Couloux A."/>
            <person name="Dominguez V."/>
            <person name="Anthouard V."/>
            <person name="Bally P."/>
            <person name="Bourras S."/>
            <person name="Cozijnsen A.J."/>
            <person name="Ciuffetti L.M."/>
            <person name="Degrave A."/>
            <person name="Dilmaghani A."/>
            <person name="Duret L."/>
            <person name="Fudal I."/>
            <person name="Goodwin S.B."/>
            <person name="Gout L."/>
            <person name="Glaser N."/>
            <person name="Linglin J."/>
            <person name="Kema G.H.J."/>
            <person name="Lapalu N."/>
            <person name="Lawrence C.B."/>
            <person name="May K."/>
            <person name="Meyer M."/>
            <person name="Ollivier B."/>
            <person name="Poulain J."/>
            <person name="Schoch C.L."/>
            <person name="Simon A."/>
            <person name="Spatafora J.W."/>
            <person name="Stachowiak A."/>
            <person name="Turgeon B.G."/>
            <person name="Tyler B.M."/>
            <person name="Vincent D."/>
            <person name="Weissenbach J."/>
            <person name="Amselem J."/>
            <person name="Quesneville H."/>
            <person name="Oliver R.P."/>
            <person name="Wincker P."/>
            <person name="Balesdent M.-H."/>
            <person name="Howlett B.J."/>
        </authorList>
    </citation>
    <scope>NUCLEOTIDE SEQUENCE [LARGE SCALE GENOMIC DNA]</scope>
    <source>
        <strain evidence="2">JN3 / isolate v23.1.3 / race Av1-4-5-6-7-8</strain>
    </source>
</reference>
<evidence type="ECO:0000313" key="2">
    <source>
        <dbReference type="Proteomes" id="UP000002668"/>
    </source>
</evidence>
<accession>E5A5C4</accession>
<organism evidence="2">
    <name type="scientific">Leptosphaeria maculans (strain JN3 / isolate v23.1.3 / race Av1-4-5-6-7-8)</name>
    <name type="common">Blackleg fungus</name>
    <name type="synonym">Phoma lingam</name>
    <dbReference type="NCBI Taxonomy" id="985895"/>
    <lineage>
        <taxon>Eukaryota</taxon>
        <taxon>Fungi</taxon>
        <taxon>Dikarya</taxon>
        <taxon>Ascomycota</taxon>
        <taxon>Pezizomycotina</taxon>
        <taxon>Dothideomycetes</taxon>
        <taxon>Pleosporomycetidae</taxon>
        <taxon>Pleosporales</taxon>
        <taxon>Pleosporineae</taxon>
        <taxon>Leptosphaeriaceae</taxon>
        <taxon>Plenodomus</taxon>
        <taxon>Plenodomus lingam/Leptosphaeria maculans species complex</taxon>
    </lineage>
</organism>
<dbReference type="HOGENOM" id="CLU_3143396_0_0_1"/>
<dbReference type="VEuPathDB" id="FungiDB:LEMA_uP080610.1"/>
<proteinExistence type="predicted"/>
<gene>
    <name evidence="1" type="ORF">LEMA_uP080610.1</name>
</gene>
<dbReference type="AlphaFoldDB" id="E5A5C4"/>
<evidence type="ECO:0000313" key="1">
    <source>
        <dbReference type="EMBL" id="CBX98822.1"/>
    </source>
</evidence>